<dbReference type="Proteomes" id="UP001058860">
    <property type="component" value="Chromosome"/>
</dbReference>
<name>A0ABY5PC58_9ACTN</name>
<gene>
    <name evidence="1" type="ORF">LRS13_15895</name>
</gene>
<keyword evidence="2" id="KW-1185">Reference proteome</keyword>
<proteinExistence type="predicted"/>
<organism evidence="1 2">
    <name type="scientific">Svornostia abyssi</name>
    <dbReference type="NCBI Taxonomy" id="2898438"/>
    <lineage>
        <taxon>Bacteria</taxon>
        <taxon>Bacillati</taxon>
        <taxon>Actinomycetota</taxon>
        <taxon>Thermoleophilia</taxon>
        <taxon>Solirubrobacterales</taxon>
        <taxon>Baekduiaceae</taxon>
        <taxon>Svornostia</taxon>
    </lineage>
</organism>
<protein>
    <submittedName>
        <fullName evidence="1">Uncharacterized protein</fullName>
    </submittedName>
</protein>
<evidence type="ECO:0000313" key="2">
    <source>
        <dbReference type="Proteomes" id="UP001058860"/>
    </source>
</evidence>
<evidence type="ECO:0000313" key="1">
    <source>
        <dbReference type="EMBL" id="UUY02192.1"/>
    </source>
</evidence>
<accession>A0ABY5PC58</accession>
<dbReference type="RefSeq" id="WP_353862725.1">
    <property type="nucleotide sequence ID" value="NZ_CP088295.1"/>
</dbReference>
<dbReference type="EMBL" id="CP088295">
    <property type="protein sequence ID" value="UUY02192.1"/>
    <property type="molecule type" value="Genomic_DNA"/>
</dbReference>
<reference evidence="2" key="1">
    <citation type="submission" date="2021-11" db="EMBL/GenBank/DDBJ databases">
        <title>Cultivation dependent microbiological survey of springs from the worlds oldest radium mine currently devoted to the extraction of radon-saturated water.</title>
        <authorList>
            <person name="Kapinusova G."/>
            <person name="Smrhova T."/>
            <person name="Strejcek M."/>
            <person name="Suman J."/>
            <person name="Jani K."/>
            <person name="Pajer P."/>
            <person name="Uhlik O."/>
        </authorList>
    </citation>
    <scope>NUCLEOTIDE SEQUENCE [LARGE SCALE GENOMIC DNA]</scope>
    <source>
        <strain evidence="2">J379</strain>
    </source>
</reference>
<sequence length="122" mass="12784">MNLSAWHALLADMTEDAAESDTPGRAIDLAAVSLAMSALPDGPTSHRLAVAPPGPVTTGVLRSLPPGADPHAVLLACVRASAREQVNALRTAVDRLSGNAEPRTPHDELVRRLAAEQDGRRL</sequence>